<name>A0A098QZG4_9SPIO</name>
<evidence type="ECO:0000313" key="3">
    <source>
        <dbReference type="EMBL" id="KGE71857.1"/>
    </source>
</evidence>
<dbReference type="RefSeq" id="WP_156104632.1">
    <property type="nucleotide sequence ID" value="NZ_JNUP01000064.1"/>
</dbReference>
<feature type="transmembrane region" description="Helical" evidence="2">
    <location>
        <begin position="48"/>
        <end position="72"/>
    </location>
</feature>
<dbReference type="eggNOG" id="ENOG5031D94">
    <property type="taxonomic scope" value="Bacteria"/>
</dbReference>
<evidence type="ECO:0000256" key="2">
    <source>
        <dbReference type="SAM" id="Phobius"/>
    </source>
</evidence>
<feature type="coiled-coil region" evidence="1">
    <location>
        <begin position="92"/>
        <end position="126"/>
    </location>
</feature>
<protein>
    <submittedName>
        <fullName evidence="3">Uncharacterized protein</fullName>
    </submittedName>
</protein>
<sequence length="512" mass="59267">MDHDREINAIVEQSKQTFLKELAREFRERQKRYNLEEEFAKTKKNRSVLIPLFVILTAVVLIGGAIGVSFYIQSMNERADINFEGAFADVNLRDVLNTAKRLDESMAAAQRRLVQLRNSQEKEINDLITASERETALIESRGLNQAQMQQEERLIQERLQESIAEVQARYAPQIEEVELEIQRIQAQMDQYDSRQVEQARRQEELLDNQKRLFNLELEQVQARYEEQIAALEADHEQELQELQLFEEQLRENLRERLEAEQRAALNEMFLTYNPVFSQEFTDQWLNPQPSQELAAIPNLTDIWRFTAQMREVRQILDLSFQQIEDLENNIAGMDALITRLGGVGYANSVELTLRQLKELQGQNLRVLQESSQAMSQRILDQETAFQEATQRIAAANRRLEASVAEQNRLKSFIGQLEYSLAALSRRSGDSGFIVDARDDENILLFALNKEFIVPGIEALIFREDTRQIGRIRVKAVEPHIIAQLEMLQEGERLFPFDAVIFNLQQPISGGDE</sequence>
<reference evidence="3 4" key="1">
    <citation type="submission" date="2014-05" db="EMBL/GenBank/DDBJ databases">
        <title>De novo Genome Sequence of Spirocheata sp.</title>
        <authorList>
            <person name="Shivani Y."/>
            <person name="Subhash Y."/>
            <person name="Tushar L."/>
            <person name="Sasikala C."/>
            <person name="Ramana C.V."/>
        </authorList>
    </citation>
    <scope>NUCLEOTIDE SEQUENCE [LARGE SCALE GENOMIC DNA]</scope>
    <source>
        <strain evidence="3 4">JC230</strain>
    </source>
</reference>
<feature type="coiled-coil region" evidence="1">
    <location>
        <begin position="174"/>
        <end position="262"/>
    </location>
</feature>
<dbReference type="EMBL" id="JNUP01000064">
    <property type="protein sequence ID" value="KGE71857.1"/>
    <property type="molecule type" value="Genomic_DNA"/>
</dbReference>
<organism evidence="3 4">
    <name type="scientific">Spirochaeta lutea</name>
    <dbReference type="NCBI Taxonomy" id="1480694"/>
    <lineage>
        <taxon>Bacteria</taxon>
        <taxon>Pseudomonadati</taxon>
        <taxon>Spirochaetota</taxon>
        <taxon>Spirochaetia</taxon>
        <taxon>Spirochaetales</taxon>
        <taxon>Spirochaetaceae</taxon>
        <taxon>Spirochaeta</taxon>
    </lineage>
</organism>
<keyword evidence="4" id="KW-1185">Reference proteome</keyword>
<gene>
    <name evidence="3" type="ORF">DC28_08500</name>
</gene>
<comment type="caution">
    <text evidence="3">The sequence shown here is derived from an EMBL/GenBank/DDBJ whole genome shotgun (WGS) entry which is preliminary data.</text>
</comment>
<keyword evidence="2" id="KW-0472">Membrane</keyword>
<accession>A0A098QZG4</accession>
<dbReference type="Proteomes" id="UP000029692">
    <property type="component" value="Unassembled WGS sequence"/>
</dbReference>
<dbReference type="STRING" id="1480694.DC28_08500"/>
<dbReference type="OrthoDB" id="371081at2"/>
<proteinExistence type="predicted"/>
<dbReference type="AlphaFoldDB" id="A0A098QZG4"/>
<keyword evidence="2" id="KW-1133">Transmembrane helix</keyword>
<feature type="coiled-coil region" evidence="1">
    <location>
        <begin position="378"/>
        <end position="405"/>
    </location>
</feature>
<keyword evidence="2" id="KW-0812">Transmembrane</keyword>
<keyword evidence="1" id="KW-0175">Coiled coil</keyword>
<evidence type="ECO:0000313" key="4">
    <source>
        <dbReference type="Proteomes" id="UP000029692"/>
    </source>
</evidence>
<evidence type="ECO:0000256" key="1">
    <source>
        <dbReference type="SAM" id="Coils"/>
    </source>
</evidence>